<feature type="domain" description="Tyr recombinase" evidence="6">
    <location>
        <begin position="437"/>
        <end position="578"/>
    </location>
</feature>
<evidence type="ECO:0000256" key="5">
    <source>
        <dbReference type="SAM" id="MobiDB-lite"/>
    </source>
</evidence>
<evidence type="ECO:0000313" key="7">
    <source>
        <dbReference type="EMBL" id="ROQ25816.1"/>
    </source>
</evidence>
<reference evidence="7 8" key="1">
    <citation type="submission" date="2018-11" db="EMBL/GenBank/DDBJ databases">
        <title>Genomic Encyclopedia of Type Strains, Phase IV (KMG-IV): sequencing the most valuable type-strain genomes for metagenomic binning, comparative biology and taxonomic classification.</title>
        <authorList>
            <person name="Goeker M."/>
        </authorList>
    </citation>
    <scope>NUCLEOTIDE SEQUENCE [LARGE SCALE GENOMIC DNA]</scope>
    <source>
        <strain evidence="7 8">DSM 21945</strain>
    </source>
</reference>
<dbReference type="PANTHER" id="PTHR30349">
    <property type="entry name" value="PHAGE INTEGRASE-RELATED"/>
    <property type="match status" value="1"/>
</dbReference>
<dbReference type="Gene3D" id="1.10.443.10">
    <property type="entry name" value="Intergrase catalytic core"/>
    <property type="match status" value="1"/>
</dbReference>
<dbReference type="AlphaFoldDB" id="A0A3N1PMR9"/>
<organism evidence="7 8">
    <name type="scientific">Gallaecimonas pentaromativorans</name>
    <dbReference type="NCBI Taxonomy" id="584787"/>
    <lineage>
        <taxon>Bacteria</taxon>
        <taxon>Pseudomonadati</taxon>
        <taxon>Pseudomonadota</taxon>
        <taxon>Gammaproteobacteria</taxon>
        <taxon>Enterobacterales</taxon>
        <taxon>Gallaecimonadaceae</taxon>
        <taxon>Gallaecimonas</taxon>
    </lineage>
</organism>
<dbReference type="GO" id="GO:0003677">
    <property type="term" value="F:DNA binding"/>
    <property type="evidence" value="ECO:0007669"/>
    <property type="project" value="UniProtKB-KW"/>
</dbReference>
<dbReference type="CDD" id="cd01184">
    <property type="entry name" value="INT_C_like_1"/>
    <property type="match status" value="1"/>
</dbReference>
<dbReference type="EMBL" id="RJUL01000005">
    <property type="protein sequence ID" value="ROQ25816.1"/>
    <property type="molecule type" value="Genomic_DNA"/>
</dbReference>
<dbReference type="InterPro" id="IPR050090">
    <property type="entry name" value="Tyrosine_recombinase_XerCD"/>
</dbReference>
<comment type="similarity">
    <text evidence="1">Belongs to the 'phage' integrase family.</text>
</comment>
<dbReference type="InterPro" id="IPR011010">
    <property type="entry name" value="DNA_brk_join_enz"/>
</dbReference>
<comment type="caution">
    <text evidence="7">The sequence shown here is derived from an EMBL/GenBank/DDBJ whole genome shotgun (WGS) entry which is preliminary data.</text>
</comment>
<sequence length="651" mass="73633">MTSSNPSYLYRRGTAWWYRQRLPKPCINAVVRLALQTLDEKEARLRALLLSRYLQDHWPIWVSEYLSKTRRQSPTFRRLQLHRHTKKVGPDNGEALCSTMGGLDGPDISSGSQLRKPERAPHGDTLSFVNLGDASMATYCLAKAREGIRALRDSWIDQSITDWRSRSSQTYQDLLNHIEQLELAAAERVEASYLNNYQPAQPWLADVVIAPTALDENEHVLLCHELTLAQAEALKETAKRLSPGASQPTSTSSPIESTEVSGNSRATELELTFGQLASMYLDEKLAGGMRTRSENEYRRGLALLTAVAGDLPVSRWNGELSRQVSLAAKGLKKGVTTAQLLNEELASLVVEQDCELSLETVNSNLTKVRLFLEWCQNHHHLRDPYLPPLHQLQARDRRDDRPVATEEEILAVNSQPLFTEHKGFKTKLIQHPHHYWLPLLMQATGARLGELSQLVAGDVEQVGGIWCIRIDHRYNSQQVKTANARRFIPLHSEILRLGFLVFVEHYRAQGDPGRRLFPSIGLLRGSYSNKPSEWFISHYGSLGTQGLNLTPHQFRHTFRERLVAANVTEANLTYLMGHFGSNYGSAFPRDVRHLKVIVEQAIPSNWFTTVKPFDVALINLHSRPDSVLEFVPNPSQRRFLASTARSQEVSR</sequence>
<dbReference type="PANTHER" id="PTHR30349:SF41">
    <property type="entry name" value="INTEGRASE_RECOMBINASE PROTEIN MJ0367-RELATED"/>
    <property type="match status" value="1"/>
</dbReference>
<keyword evidence="2" id="KW-0229">DNA integration</keyword>
<dbReference type="SUPFAM" id="SSF56349">
    <property type="entry name" value="DNA breaking-rejoining enzymes"/>
    <property type="match status" value="1"/>
</dbReference>
<evidence type="ECO:0000259" key="6">
    <source>
        <dbReference type="Pfam" id="PF00589"/>
    </source>
</evidence>
<evidence type="ECO:0000256" key="3">
    <source>
        <dbReference type="ARBA" id="ARBA00023125"/>
    </source>
</evidence>
<keyword evidence="3" id="KW-0238">DNA-binding</keyword>
<feature type="region of interest" description="Disordered" evidence="5">
    <location>
        <begin position="239"/>
        <end position="264"/>
    </location>
</feature>
<dbReference type="Proteomes" id="UP000268033">
    <property type="component" value="Unassembled WGS sequence"/>
</dbReference>
<evidence type="ECO:0000256" key="2">
    <source>
        <dbReference type="ARBA" id="ARBA00022908"/>
    </source>
</evidence>
<dbReference type="GO" id="GO:0006310">
    <property type="term" value="P:DNA recombination"/>
    <property type="evidence" value="ECO:0007669"/>
    <property type="project" value="UniProtKB-KW"/>
</dbReference>
<dbReference type="InterPro" id="IPR002104">
    <property type="entry name" value="Integrase_catalytic"/>
</dbReference>
<evidence type="ECO:0000313" key="8">
    <source>
        <dbReference type="Proteomes" id="UP000268033"/>
    </source>
</evidence>
<dbReference type="GO" id="GO:0015074">
    <property type="term" value="P:DNA integration"/>
    <property type="evidence" value="ECO:0007669"/>
    <property type="project" value="UniProtKB-KW"/>
</dbReference>
<dbReference type="Pfam" id="PF00589">
    <property type="entry name" value="Phage_integrase"/>
    <property type="match status" value="1"/>
</dbReference>
<name>A0A3N1PMR9_9GAMM</name>
<dbReference type="InterPro" id="IPR013762">
    <property type="entry name" value="Integrase-like_cat_sf"/>
</dbReference>
<keyword evidence="4" id="KW-0233">DNA recombination</keyword>
<keyword evidence="8" id="KW-1185">Reference proteome</keyword>
<accession>A0A3N1PMR9</accession>
<evidence type="ECO:0000256" key="1">
    <source>
        <dbReference type="ARBA" id="ARBA00008857"/>
    </source>
</evidence>
<evidence type="ECO:0000256" key="4">
    <source>
        <dbReference type="ARBA" id="ARBA00023172"/>
    </source>
</evidence>
<proteinExistence type="inferred from homology"/>
<gene>
    <name evidence="7" type="ORF">EDC28_105125</name>
</gene>
<protein>
    <submittedName>
        <fullName evidence="7">Phage integrase family protein</fullName>
    </submittedName>
</protein>
<feature type="compositionally biased region" description="Low complexity" evidence="5">
    <location>
        <begin position="246"/>
        <end position="261"/>
    </location>
</feature>